<dbReference type="SUPFAM" id="SSF52743">
    <property type="entry name" value="Subtilisin-like"/>
    <property type="match status" value="1"/>
</dbReference>
<feature type="domain" description="Peptidase S8/S53" evidence="1">
    <location>
        <begin position="110"/>
        <end position="438"/>
    </location>
</feature>
<dbReference type="EMBL" id="LPIX01000046">
    <property type="protein sequence ID" value="KWE04914.1"/>
    <property type="molecule type" value="Genomic_DNA"/>
</dbReference>
<evidence type="ECO:0000313" key="3">
    <source>
        <dbReference type="Proteomes" id="UP000062998"/>
    </source>
</evidence>
<evidence type="ECO:0000313" key="2">
    <source>
        <dbReference type="EMBL" id="KWE04914.1"/>
    </source>
</evidence>
<accession>A0A125G2G0</accession>
<reference evidence="2 3" key="1">
    <citation type="submission" date="2015-11" db="EMBL/GenBank/DDBJ databases">
        <title>Expanding the genomic diversity of Burkholderia species for the development of highly accurate diagnostics.</title>
        <authorList>
            <person name="Sahl J."/>
            <person name="Keim P."/>
            <person name="Wagner D."/>
        </authorList>
    </citation>
    <scope>NUCLEOTIDE SEQUENCE [LARGE SCALE GENOMIC DNA]</scope>
    <source>
        <strain evidence="2 3">MSMB2167WGS</strain>
    </source>
</reference>
<dbReference type="InterPro" id="IPR000209">
    <property type="entry name" value="Peptidase_S8/S53_dom"/>
</dbReference>
<sequence length="633" mass="71025">MKEIAFHAVKAELPAESIRRLLAEVDGPEAEIDIQLFKFSGVMYFRPTGQSLAVSDEDEGEPAEFIEATPDLPPVAALLDGAPLLLHEALRDRLLFDDPFDLERLYQPGERRHGTSMASLIVHGDLSSDQPAPLKRKVYCSPIMQPDPNHRDRDEHMPDEVFFEDRIHLAVRRMFERTGDVPAQAPQVKVINLSIGDRERPFIHTPSPWARLLDWLSWKYRVLFCVSAGNHADNIDIGMSYADFSALSDEEKIQTTIRAMSLNLSSRRLLSPAEALNAITVGALHSDDSGEYPEMRRVDVMPSESLFSPAMRFGHGFRRAIKPEVLFPGGRQLYQTPNLNGASDFPIDRSKVRPGQNVAWDSSTAGNLSNVIFTRGTSNATALATRSAVRIYEMLHDLREQEGEELPEPLIAVLIKALLIHGARQPDAAKELLSSALKNARNSRQFKEVVARYIGYGAADIERVLTCTEQRATVLGCGEIRENEVHEYAFPMPVGLSAQKLWRRLVVTLAWFTPINPDHRNLREAKLELEPGGAKWDELHLRLKRQDGDHNQVLRGTVQHEVLEGVNIIAAYQDGEMLRIRVICKKDATARLDEVIPYGLAVTLEIKEDVEIPIYQQIRAKLKPQIAVGAGHR</sequence>
<dbReference type="GO" id="GO:0004252">
    <property type="term" value="F:serine-type endopeptidase activity"/>
    <property type="evidence" value="ECO:0007669"/>
    <property type="project" value="InterPro"/>
</dbReference>
<organism evidence="2 3">
    <name type="scientific">Burkholderia ubonensis</name>
    <dbReference type="NCBI Taxonomy" id="101571"/>
    <lineage>
        <taxon>Bacteria</taxon>
        <taxon>Pseudomonadati</taxon>
        <taxon>Pseudomonadota</taxon>
        <taxon>Betaproteobacteria</taxon>
        <taxon>Burkholderiales</taxon>
        <taxon>Burkholderiaceae</taxon>
        <taxon>Burkholderia</taxon>
        <taxon>Burkholderia cepacia complex</taxon>
    </lineage>
</organism>
<name>A0A125G2G0_9BURK</name>
<dbReference type="Gene3D" id="3.40.50.200">
    <property type="entry name" value="Peptidase S8/S53 domain"/>
    <property type="match status" value="1"/>
</dbReference>
<proteinExistence type="predicted"/>
<dbReference type="CDD" id="cd04847">
    <property type="entry name" value="Peptidases_S8_Subtilisin_like_2"/>
    <property type="match status" value="1"/>
</dbReference>
<dbReference type="Proteomes" id="UP000062998">
    <property type="component" value="Unassembled WGS sequence"/>
</dbReference>
<dbReference type="InterPro" id="IPR036852">
    <property type="entry name" value="Peptidase_S8/S53_dom_sf"/>
</dbReference>
<dbReference type="AlphaFoldDB" id="A0A125G2G0"/>
<dbReference type="GO" id="GO:0006508">
    <property type="term" value="P:proteolysis"/>
    <property type="evidence" value="ECO:0007669"/>
    <property type="project" value="InterPro"/>
</dbReference>
<gene>
    <name evidence="2" type="ORF">WL73_12080</name>
</gene>
<evidence type="ECO:0000259" key="1">
    <source>
        <dbReference type="Pfam" id="PF00082"/>
    </source>
</evidence>
<dbReference type="Pfam" id="PF00082">
    <property type="entry name" value="Peptidase_S8"/>
    <property type="match status" value="1"/>
</dbReference>
<dbReference type="RefSeq" id="WP_060324309.1">
    <property type="nucleotide sequence ID" value="NZ_LPIU01000046.1"/>
</dbReference>
<dbReference type="InterPro" id="IPR034074">
    <property type="entry name" value="Y4bN_pept_dom"/>
</dbReference>
<comment type="caution">
    <text evidence="2">The sequence shown here is derived from an EMBL/GenBank/DDBJ whole genome shotgun (WGS) entry which is preliminary data.</text>
</comment>
<protein>
    <submittedName>
        <fullName evidence="2">Exopolyphosphatase</fullName>
    </submittedName>
</protein>